<dbReference type="SUPFAM" id="SSF56219">
    <property type="entry name" value="DNase I-like"/>
    <property type="match status" value="1"/>
</dbReference>
<keyword evidence="2" id="KW-1185">Reference proteome</keyword>
<dbReference type="Proteomes" id="UP000719766">
    <property type="component" value="Unassembled WGS sequence"/>
</dbReference>
<name>A0A9P7ALU7_9AGAM</name>
<evidence type="ECO:0000313" key="2">
    <source>
        <dbReference type="Proteomes" id="UP000719766"/>
    </source>
</evidence>
<accession>A0A9P7ALU7</accession>
<dbReference type="OrthoDB" id="2840473at2759"/>
<dbReference type="RefSeq" id="XP_041157927.1">
    <property type="nucleotide sequence ID" value="XM_041298177.1"/>
</dbReference>
<dbReference type="Gene3D" id="3.60.10.10">
    <property type="entry name" value="Endonuclease/exonuclease/phosphatase"/>
    <property type="match status" value="1"/>
</dbReference>
<proteinExistence type="predicted"/>
<gene>
    <name evidence="1" type="ORF">HD556DRAFT_1241185</name>
</gene>
<dbReference type="GeneID" id="64591941"/>
<dbReference type="InterPro" id="IPR036691">
    <property type="entry name" value="Endo/exonu/phosph_ase_sf"/>
</dbReference>
<organism evidence="1 2">
    <name type="scientific">Suillus plorans</name>
    <dbReference type="NCBI Taxonomy" id="116603"/>
    <lineage>
        <taxon>Eukaryota</taxon>
        <taxon>Fungi</taxon>
        <taxon>Dikarya</taxon>
        <taxon>Basidiomycota</taxon>
        <taxon>Agaricomycotina</taxon>
        <taxon>Agaricomycetes</taxon>
        <taxon>Agaricomycetidae</taxon>
        <taxon>Boletales</taxon>
        <taxon>Suillineae</taxon>
        <taxon>Suillaceae</taxon>
        <taxon>Suillus</taxon>
    </lineage>
</organism>
<comment type="caution">
    <text evidence="1">The sequence shown here is derived from an EMBL/GenBank/DDBJ whole genome shotgun (WGS) entry which is preliminary data.</text>
</comment>
<evidence type="ECO:0000313" key="1">
    <source>
        <dbReference type="EMBL" id="KAG1791017.1"/>
    </source>
</evidence>
<protein>
    <submittedName>
        <fullName evidence="1">Uncharacterized protein</fullName>
    </submittedName>
</protein>
<dbReference type="AlphaFoldDB" id="A0A9P7ALU7"/>
<reference evidence="1" key="1">
    <citation type="journal article" date="2020" name="New Phytol.">
        <title>Comparative genomics reveals dynamic genome evolution in host specialist ectomycorrhizal fungi.</title>
        <authorList>
            <person name="Lofgren L.A."/>
            <person name="Nguyen N.H."/>
            <person name="Vilgalys R."/>
            <person name="Ruytinx J."/>
            <person name="Liao H.L."/>
            <person name="Branco S."/>
            <person name="Kuo A."/>
            <person name="LaButti K."/>
            <person name="Lipzen A."/>
            <person name="Andreopoulos W."/>
            <person name="Pangilinan J."/>
            <person name="Riley R."/>
            <person name="Hundley H."/>
            <person name="Na H."/>
            <person name="Barry K."/>
            <person name="Grigoriev I.V."/>
            <person name="Stajich J.E."/>
            <person name="Kennedy P.G."/>
        </authorList>
    </citation>
    <scope>NUCLEOTIDE SEQUENCE</scope>
    <source>
        <strain evidence="1">S12</strain>
    </source>
</reference>
<sequence>MIKSLDLEIYDLAYIQEPYLNLVNLANTSNLRSWWDVIYLADHHSFPQCSQVIMLVNKRLLKNTWHIVLLKPPNTMSIELTGPFGKVHIYNIYNPCDSNHTLDFLE</sequence>
<dbReference type="EMBL" id="JABBWE010000045">
    <property type="protein sequence ID" value="KAG1791017.1"/>
    <property type="molecule type" value="Genomic_DNA"/>
</dbReference>